<keyword evidence="3" id="KW-1185">Reference proteome</keyword>
<dbReference type="InterPro" id="IPR029016">
    <property type="entry name" value="GAF-like_dom_sf"/>
</dbReference>
<evidence type="ECO:0000313" key="3">
    <source>
        <dbReference type="Proteomes" id="UP000664357"/>
    </source>
</evidence>
<dbReference type="Proteomes" id="UP000664357">
    <property type="component" value="Unassembled WGS sequence"/>
</dbReference>
<dbReference type="Gene3D" id="3.30.450.40">
    <property type="match status" value="1"/>
</dbReference>
<dbReference type="Pfam" id="PF13185">
    <property type="entry name" value="GAF_2"/>
    <property type="match status" value="1"/>
</dbReference>
<evidence type="ECO:0000313" key="2">
    <source>
        <dbReference type="EMBL" id="MEO1770101.1"/>
    </source>
</evidence>
<gene>
    <name evidence="2" type="ORF">JZO67_002052</name>
</gene>
<dbReference type="EMBL" id="JAFREL020000001">
    <property type="protein sequence ID" value="MEO1770101.1"/>
    <property type="molecule type" value="Genomic_DNA"/>
</dbReference>
<reference evidence="2 3" key="1">
    <citation type="submission" date="2021-03" db="EMBL/GenBank/DDBJ databases">
        <authorList>
            <person name="Gilmore M.S."/>
            <person name="Schwartzman J."/>
            <person name="Van Tyne D."/>
            <person name="Martin M."/>
            <person name="Earl A.M."/>
            <person name="Manson A.L."/>
            <person name="Straub T."/>
            <person name="Salamzade R."/>
            <person name="Saavedra J."/>
            <person name="Lebreton F."/>
            <person name="Prichula J."/>
            <person name="Schaufler K."/>
            <person name="Gaca A."/>
            <person name="Sgardioli B."/>
            <person name="Wagenaar J."/>
            <person name="Strong T."/>
        </authorList>
    </citation>
    <scope>NUCLEOTIDE SEQUENCE [LARGE SCALE GENOMIC DNA]</scope>
    <source>
        <strain evidence="2 3">665A</strain>
    </source>
</reference>
<name>A0ABV0ENA4_9ENTE</name>
<proteinExistence type="predicted"/>
<organism evidence="2 3">
    <name type="scientific">Candidatus Enterococcus ferrettii</name>
    <dbReference type="NCBI Taxonomy" id="2815324"/>
    <lineage>
        <taxon>Bacteria</taxon>
        <taxon>Bacillati</taxon>
        <taxon>Bacillota</taxon>
        <taxon>Bacilli</taxon>
        <taxon>Lactobacillales</taxon>
        <taxon>Enterococcaceae</taxon>
        <taxon>Enterococcus</taxon>
    </lineage>
</organism>
<reference evidence="2 3" key="2">
    <citation type="submission" date="2024-02" db="EMBL/GenBank/DDBJ databases">
        <title>The Genome Sequence of Enterococcus sp. DIV0159.</title>
        <authorList>
            <person name="Earl A."/>
            <person name="Manson A."/>
            <person name="Gilmore M."/>
            <person name="Sanders J."/>
            <person name="Shea T."/>
            <person name="Howe W."/>
            <person name="Livny J."/>
            <person name="Cuomo C."/>
            <person name="Neafsey D."/>
            <person name="Birren B."/>
        </authorList>
    </citation>
    <scope>NUCLEOTIDE SEQUENCE [LARGE SCALE GENOMIC DNA]</scope>
    <source>
        <strain evidence="2 3">665A</strain>
    </source>
</reference>
<protein>
    <recommendedName>
        <fullName evidence="1">GAF domain-containing protein</fullName>
    </recommendedName>
</protein>
<comment type="caution">
    <text evidence="2">The sequence shown here is derived from an EMBL/GenBank/DDBJ whole genome shotgun (WGS) entry which is preliminary data.</text>
</comment>
<sequence>MMESLKEWVTAYREKWGCDFLGIAMNAAAEDAPKEIRWVQVAGNRSEAYKNIRLQVGRGIAGMVWKTARTQLDEHIFQQPDKLVEYPIARTEKLQTALAVPVMHHSEVEAVLMSGYRTDHSFSFVERQQLETAAAELSQRLRK</sequence>
<dbReference type="InterPro" id="IPR003018">
    <property type="entry name" value="GAF"/>
</dbReference>
<feature type="domain" description="GAF" evidence="1">
    <location>
        <begin position="42"/>
        <end position="139"/>
    </location>
</feature>
<evidence type="ECO:0000259" key="1">
    <source>
        <dbReference type="Pfam" id="PF13185"/>
    </source>
</evidence>
<dbReference type="SUPFAM" id="SSF55781">
    <property type="entry name" value="GAF domain-like"/>
    <property type="match status" value="1"/>
</dbReference>
<accession>A0ABV0ENA4</accession>